<dbReference type="HOGENOM" id="CLU_019524_2_1_1"/>
<dbReference type="VEuPathDB" id="FungiDB:HMPREF1541_03633"/>
<dbReference type="eggNOG" id="ENOG502SJWZ">
    <property type="taxonomic scope" value="Eukaryota"/>
</dbReference>
<dbReference type="PANTHER" id="PTHR38111">
    <property type="entry name" value="ZN(2)-C6 FUNGAL-TYPE DOMAIN-CONTAINING PROTEIN-RELATED"/>
    <property type="match status" value="1"/>
</dbReference>
<dbReference type="OrthoDB" id="4314040at2759"/>
<proteinExistence type="predicted"/>
<dbReference type="GeneID" id="19970972"/>
<name>W2RZ12_CYPE1</name>
<dbReference type="STRING" id="1220924.W2RZ12"/>
<evidence type="ECO:0008006" key="3">
    <source>
        <dbReference type="Google" id="ProtNLM"/>
    </source>
</evidence>
<dbReference type="EMBL" id="KB822719">
    <property type="protein sequence ID" value="ETN41697.1"/>
    <property type="molecule type" value="Genomic_DNA"/>
</dbReference>
<evidence type="ECO:0000313" key="2">
    <source>
        <dbReference type="Proteomes" id="UP000030752"/>
    </source>
</evidence>
<gene>
    <name evidence="1" type="ORF">HMPREF1541_03633</name>
</gene>
<dbReference type="PANTHER" id="PTHR38111:SF11">
    <property type="entry name" value="TRANSCRIPTION FACTOR DOMAIN-CONTAINING PROTEIN-RELATED"/>
    <property type="match status" value="1"/>
</dbReference>
<dbReference type="AlphaFoldDB" id="W2RZ12"/>
<protein>
    <recommendedName>
        <fullName evidence="3">Transcription factor domain-containing protein</fullName>
    </recommendedName>
</protein>
<reference evidence="1 2" key="1">
    <citation type="submission" date="2013-03" db="EMBL/GenBank/DDBJ databases">
        <title>The Genome Sequence of Phialophora europaea CBS 101466.</title>
        <authorList>
            <consortium name="The Broad Institute Genomics Platform"/>
            <person name="Cuomo C."/>
            <person name="de Hoog S."/>
            <person name="Gorbushina A."/>
            <person name="Walker B."/>
            <person name="Young S.K."/>
            <person name="Zeng Q."/>
            <person name="Gargeya S."/>
            <person name="Fitzgerald M."/>
            <person name="Haas B."/>
            <person name="Abouelleil A."/>
            <person name="Allen A.W."/>
            <person name="Alvarado L."/>
            <person name="Arachchi H.M."/>
            <person name="Berlin A.M."/>
            <person name="Chapman S.B."/>
            <person name="Gainer-Dewar J."/>
            <person name="Goldberg J."/>
            <person name="Griggs A."/>
            <person name="Gujja S."/>
            <person name="Hansen M."/>
            <person name="Howarth C."/>
            <person name="Imamovic A."/>
            <person name="Ireland A."/>
            <person name="Larimer J."/>
            <person name="McCowan C."/>
            <person name="Murphy C."/>
            <person name="Pearson M."/>
            <person name="Poon T.W."/>
            <person name="Priest M."/>
            <person name="Roberts A."/>
            <person name="Saif S."/>
            <person name="Shea T."/>
            <person name="Sisk P."/>
            <person name="Sykes S."/>
            <person name="Wortman J."/>
            <person name="Nusbaum C."/>
            <person name="Birren B."/>
        </authorList>
    </citation>
    <scope>NUCLEOTIDE SEQUENCE [LARGE SCALE GENOMIC DNA]</scope>
    <source>
        <strain evidence="1 2">CBS 101466</strain>
    </source>
</reference>
<sequence>MQDSTGPRIAHQFVQGLQVSDPRYDLWVYGAFLVEVPRRIGANAALDAAAESFSTALPVLRTKVVCEDMRAKYIDALAALRTTLNSPTLASSSCTLCAIFLLVITQYYLGIRGTQTASHSNGILQVIRYASMNEAKSEFDLGLLKAMCFDVIFDGLFNPAIEPDEHFYQLIESWEIRRLEVPVQQLSITQHNKMSRPIDSLSLRNLARLLPSVHRPSLHNTELRSTYQMALRDLATVRDRVKIAQRMLDRKRDTEASAEVKCLILHQTMHGLLLAVSLLVNGILRALGQSTSLLAAESTQLTQEVLDLATACCRYRPLGASYIPLCLLVACAVSEAEDLRPRLAELLEDWQADFSAKGYLEGVGWLRTRLRDIRYGREDVLVEGYD</sequence>
<evidence type="ECO:0000313" key="1">
    <source>
        <dbReference type="EMBL" id="ETN41697.1"/>
    </source>
</evidence>
<dbReference type="InParanoid" id="W2RZ12"/>
<dbReference type="Proteomes" id="UP000030752">
    <property type="component" value="Unassembled WGS sequence"/>
</dbReference>
<keyword evidence="2" id="KW-1185">Reference proteome</keyword>
<dbReference type="InterPro" id="IPR053178">
    <property type="entry name" value="Osmoadaptation_assoc"/>
</dbReference>
<accession>W2RZ12</accession>
<dbReference type="RefSeq" id="XP_008716206.1">
    <property type="nucleotide sequence ID" value="XM_008717984.1"/>
</dbReference>
<organism evidence="1 2">
    <name type="scientific">Cyphellophora europaea (strain CBS 101466)</name>
    <name type="common">Phialophora europaea</name>
    <dbReference type="NCBI Taxonomy" id="1220924"/>
    <lineage>
        <taxon>Eukaryota</taxon>
        <taxon>Fungi</taxon>
        <taxon>Dikarya</taxon>
        <taxon>Ascomycota</taxon>
        <taxon>Pezizomycotina</taxon>
        <taxon>Eurotiomycetes</taxon>
        <taxon>Chaetothyriomycetidae</taxon>
        <taxon>Chaetothyriales</taxon>
        <taxon>Cyphellophoraceae</taxon>
        <taxon>Cyphellophora</taxon>
    </lineage>
</organism>